<dbReference type="Proteomes" id="UP000029922">
    <property type="component" value="Unassembled WGS sequence"/>
</dbReference>
<dbReference type="EMBL" id="UGJE01000002">
    <property type="protein sequence ID" value="STQ86693.1"/>
    <property type="molecule type" value="Genomic_DNA"/>
</dbReference>
<evidence type="ECO:0000313" key="5">
    <source>
        <dbReference type="Proteomes" id="UP000255139"/>
    </source>
</evidence>
<keyword evidence="5" id="KW-1185">Reference proteome</keyword>
<feature type="transmembrane region" description="Helical" evidence="1">
    <location>
        <begin position="12"/>
        <end position="43"/>
    </location>
</feature>
<evidence type="ECO:0008006" key="6">
    <source>
        <dbReference type="Google" id="ProtNLM"/>
    </source>
</evidence>
<organism evidence="2 5">
    <name type="scientific">Helicobacter muridarum</name>
    <dbReference type="NCBI Taxonomy" id="216"/>
    <lineage>
        <taxon>Bacteria</taxon>
        <taxon>Pseudomonadati</taxon>
        <taxon>Campylobacterota</taxon>
        <taxon>Epsilonproteobacteria</taxon>
        <taxon>Campylobacterales</taxon>
        <taxon>Helicobacteraceae</taxon>
        <taxon>Helicobacter</taxon>
    </lineage>
</organism>
<reference evidence="3 4" key="1">
    <citation type="journal article" date="2014" name="Genome Announc.">
        <title>Draft genome sequences of eight enterohepatic helicobacter species isolated from both laboratory and wild rodents.</title>
        <authorList>
            <person name="Sheh A."/>
            <person name="Shen Z."/>
            <person name="Fox J.G."/>
        </authorList>
    </citation>
    <scope>NUCLEOTIDE SEQUENCE [LARGE SCALE GENOMIC DNA]</scope>
    <source>
        <strain evidence="3 4">ST1</strain>
    </source>
</reference>
<accession>A0A099TYY4</accession>
<keyword evidence="1" id="KW-0472">Membrane</keyword>
<evidence type="ECO:0000256" key="1">
    <source>
        <dbReference type="SAM" id="Phobius"/>
    </source>
</evidence>
<gene>
    <name evidence="3" type="ORF">LS73_003180</name>
    <name evidence="2" type="ORF">NCTC12714_01504</name>
</gene>
<dbReference type="RefSeq" id="WP_034556882.1">
    <property type="nucleotide sequence ID" value="NZ_FZML01000019.1"/>
</dbReference>
<keyword evidence="1" id="KW-1133">Transmembrane helix</keyword>
<sequence length="204" mass="23236">MRIIEPEHRFGTLLLIIVVLVFLYFNWYILSGITALLVFFWIFSFGSKIIVPTNPQGIVAPINGRVVWLMQDNDSITIEIKTRWNARIYAPTDLNDVSITYIKGFYFIGNSRTANELGARDRLEANVLLDNDDCKLTIHMLPRFFRFCSLRCDSDKSLFLDKIGFLNIGRIRVKLTGSNLQALVGKGDSIKAGLTTIITKQRKS</sequence>
<name>A0A099TYY4_9HELI</name>
<dbReference type="AlphaFoldDB" id="A0A099TYY4"/>
<dbReference type="EMBL" id="JRPD02000004">
    <property type="protein sequence ID" value="TLE00917.1"/>
    <property type="molecule type" value="Genomic_DNA"/>
</dbReference>
<evidence type="ECO:0000313" key="4">
    <source>
        <dbReference type="Proteomes" id="UP000029922"/>
    </source>
</evidence>
<dbReference type="OrthoDB" id="5328934at2"/>
<dbReference type="STRING" id="216.LS73_01415"/>
<proteinExistence type="predicted"/>
<evidence type="ECO:0000313" key="2">
    <source>
        <dbReference type="EMBL" id="STQ86693.1"/>
    </source>
</evidence>
<keyword evidence="1" id="KW-0812">Transmembrane</keyword>
<reference evidence="2 5" key="2">
    <citation type="submission" date="2018-06" db="EMBL/GenBank/DDBJ databases">
        <authorList>
            <consortium name="Pathogen Informatics"/>
            <person name="Doyle S."/>
        </authorList>
    </citation>
    <scope>NUCLEOTIDE SEQUENCE [LARGE SCALE GENOMIC DNA]</scope>
    <source>
        <strain evidence="2 5">NCTC12714</strain>
    </source>
</reference>
<evidence type="ECO:0000313" key="3">
    <source>
        <dbReference type="EMBL" id="TLE00917.1"/>
    </source>
</evidence>
<dbReference type="Proteomes" id="UP000255139">
    <property type="component" value="Unassembled WGS sequence"/>
</dbReference>
<protein>
    <recommendedName>
        <fullName evidence="6">Phosphatidylserine decarboxylase</fullName>
    </recommendedName>
</protein>